<gene>
    <name evidence="1" type="ORF">HPB48_017919</name>
</gene>
<evidence type="ECO:0000313" key="1">
    <source>
        <dbReference type="EMBL" id="KAH9377167.1"/>
    </source>
</evidence>
<comment type="caution">
    <text evidence="1">The sequence shown here is derived from an EMBL/GenBank/DDBJ whole genome shotgun (WGS) entry which is preliminary data.</text>
</comment>
<dbReference type="VEuPathDB" id="VectorBase:HLOH_052414"/>
<evidence type="ECO:0000313" key="2">
    <source>
        <dbReference type="Proteomes" id="UP000821853"/>
    </source>
</evidence>
<dbReference type="EMBL" id="JABSTR010000008">
    <property type="protein sequence ID" value="KAH9377167.1"/>
    <property type="molecule type" value="Genomic_DNA"/>
</dbReference>
<dbReference type="Proteomes" id="UP000821853">
    <property type="component" value="Unassembled WGS sequence"/>
</dbReference>
<protein>
    <recommendedName>
        <fullName evidence="3">Tick transposon</fullName>
    </recommendedName>
</protein>
<reference evidence="1 2" key="1">
    <citation type="journal article" date="2020" name="Cell">
        <title>Large-Scale Comparative Analyses of Tick Genomes Elucidate Their Genetic Diversity and Vector Capacities.</title>
        <authorList>
            <consortium name="Tick Genome and Microbiome Consortium (TIGMIC)"/>
            <person name="Jia N."/>
            <person name="Wang J."/>
            <person name="Shi W."/>
            <person name="Du L."/>
            <person name="Sun Y."/>
            <person name="Zhan W."/>
            <person name="Jiang J.F."/>
            <person name="Wang Q."/>
            <person name="Zhang B."/>
            <person name="Ji P."/>
            <person name="Bell-Sakyi L."/>
            <person name="Cui X.M."/>
            <person name="Yuan T.T."/>
            <person name="Jiang B.G."/>
            <person name="Yang W.F."/>
            <person name="Lam T.T."/>
            <person name="Chang Q.C."/>
            <person name="Ding S.J."/>
            <person name="Wang X.J."/>
            <person name="Zhu J.G."/>
            <person name="Ruan X.D."/>
            <person name="Zhao L."/>
            <person name="Wei J.T."/>
            <person name="Ye R.Z."/>
            <person name="Que T.C."/>
            <person name="Du C.H."/>
            <person name="Zhou Y.H."/>
            <person name="Cheng J.X."/>
            <person name="Dai P.F."/>
            <person name="Guo W.B."/>
            <person name="Han X.H."/>
            <person name="Huang E.J."/>
            <person name="Li L.F."/>
            <person name="Wei W."/>
            <person name="Gao Y.C."/>
            <person name="Liu J.Z."/>
            <person name="Shao H.Z."/>
            <person name="Wang X."/>
            <person name="Wang C.C."/>
            <person name="Yang T.C."/>
            <person name="Huo Q.B."/>
            <person name="Li W."/>
            <person name="Chen H.Y."/>
            <person name="Chen S.E."/>
            <person name="Zhou L.G."/>
            <person name="Ni X.B."/>
            <person name="Tian J.H."/>
            <person name="Sheng Y."/>
            <person name="Liu T."/>
            <person name="Pan Y.S."/>
            <person name="Xia L.Y."/>
            <person name="Li J."/>
            <person name="Zhao F."/>
            <person name="Cao W.C."/>
        </authorList>
    </citation>
    <scope>NUCLEOTIDE SEQUENCE [LARGE SCALE GENOMIC DNA]</scope>
    <source>
        <strain evidence="1">HaeL-2018</strain>
    </source>
</reference>
<evidence type="ECO:0008006" key="3">
    <source>
        <dbReference type="Google" id="ProtNLM"/>
    </source>
</evidence>
<organism evidence="1 2">
    <name type="scientific">Haemaphysalis longicornis</name>
    <name type="common">Bush tick</name>
    <dbReference type="NCBI Taxonomy" id="44386"/>
    <lineage>
        <taxon>Eukaryota</taxon>
        <taxon>Metazoa</taxon>
        <taxon>Ecdysozoa</taxon>
        <taxon>Arthropoda</taxon>
        <taxon>Chelicerata</taxon>
        <taxon>Arachnida</taxon>
        <taxon>Acari</taxon>
        <taxon>Parasitiformes</taxon>
        <taxon>Ixodida</taxon>
        <taxon>Ixodoidea</taxon>
        <taxon>Ixodidae</taxon>
        <taxon>Haemaphysalinae</taxon>
        <taxon>Haemaphysalis</taxon>
    </lineage>
</organism>
<dbReference type="OrthoDB" id="6511177at2759"/>
<accession>A0A9J6GRQ3</accession>
<sequence>MGQNCACKRERRIAYPVQEGSHHDGVGDEVEGAQHSVDDIVDDSETWEILLEQRLGRRRFPAPHLSLTRMEEVLLRQLHTNTLPIPATLHKYYPDIYPTPQCPLCDQTGDLLHTMWHCTQNPNMKNITPNNRSTTQWEATLLNPHPACQKWLTDRAERATRRPPAAPD</sequence>
<name>A0A9J6GRQ3_HAELO</name>
<proteinExistence type="predicted"/>
<keyword evidence="2" id="KW-1185">Reference proteome</keyword>
<dbReference type="AlphaFoldDB" id="A0A9J6GRQ3"/>